<dbReference type="STRING" id="6216.A0A0R3SKV4"/>
<dbReference type="Gene3D" id="3.40.50.1000">
    <property type="entry name" value="HAD superfamily/HAD-like"/>
    <property type="match status" value="1"/>
</dbReference>
<reference evidence="9 10" key="2">
    <citation type="submission" date="2018-11" db="EMBL/GenBank/DDBJ databases">
        <authorList>
            <consortium name="Pathogen Informatics"/>
        </authorList>
    </citation>
    <scope>NUCLEOTIDE SEQUENCE [LARGE SCALE GENOMIC DNA]</scope>
</reference>
<evidence type="ECO:0000256" key="3">
    <source>
        <dbReference type="ARBA" id="ARBA00022723"/>
    </source>
</evidence>
<accession>A0A0R3SKV4</accession>
<dbReference type="InterPro" id="IPR023214">
    <property type="entry name" value="HAD_sf"/>
</dbReference>
<dbReference type="NCBIfam" id="TIGR01494">
    <property type="entry name" value="ATPase_P-type"/>
    <property type="match status" value="1"/>
</dbReference>
<dbReference type="SUPFAM" id="SSF56784">
    <property type="entry name" value="HAD-like"/>
    <property type="match status" value="1"/>
</dbReference>
<dbReference type="PANTHER" id="PTHR24092:SF175">
    <property type="entry name" value="PHOSPHOLIPID-TRANSPORTING ATPASE"/>
    <property type="match status" value="1"/>
</dbReference>
<reference evidence="11" key="1">
    <citation type="submission" date="2017-02" db="UniProtKB">
        <authorList>
            <consortium name="WormBaseParasite"/>
        </authorList>
    </citation>
    <scope>IDENTIFICATION</scope>
</reference>
<evidence type="ECO:0000256" key="4">
    <source>
        <dbReference type="ARBA" id="ARBA00022842"/>
    </source>
</evidence>
<comment type="subcellular location">
    <subcellularLocation>
        <location evidence="1">Membrane</location>
        <topology evidence="1">Multi-pass membrane protein</topology>
    </subcellularLocation>
</comment>
<feature type="transmembrane region" description="Helical" evidence="7">
    <location>
        <begin position="270"/>
        <end position="290"/>
    </location>
</feature>
<keyword evidence="5 7" id="KW-1133">Transmembrane helix</keyword>
<dbReference type="GO" id="GO:0005524">
    <property type="term" value="F:ATP binding"/>
    <property type="evidence" value="ECO:0007669"/>
    <property type="project" value="InterPro"/>
</dbReference>
<feature type="transmembrane region" description="Helical" evidence="7">
    <location>
        <begin position="223"/>
        <end position="250"/>
    </location>
</feature>
<dbReference type="GO" id="GO:0046872">
    <property type="term" value="F:metal ion binding"/>
    <property type="evidence" value="ECO:0007669"/>
    <property type="project" value="UniProtKB-KW"/>
</dbReference>
<dbReference type="InterPro" id="IPR036412">
    <property type="entry name" value="HAD-like_sf"/>
</dbReference>
<dbReference type="OrthoDB" id="377733at2759"/>
<protein>
    <submittedName>
        <fullName evidence="11">PhoLip_ATPase_C domain-containing protein</fullName>
    </submittedName>
</protein>
<feature type="transmembrane region" description="Helical" evidence="7">
    <location>
        <begin position="156"/>
        <end position="178"/>
    </location>
</feature>
<keyword evidence="2 7" id="KW-0812">Transmembrane</keyword>
<evidence type="ECO:0000313" key="11">
    <source>
        <dbReference type="WBParaSite" id="HDID_0000556901-mRNA-1"/>
    </source>
</evidence>
<feature type="domain" description="P-type ATPase C-terminal" evidence="8">
    <location>
        <begin position="42"/>
        <end position="293"/>
    </location>
</feature>
<dbReference type="Proteomes" id="UP000274504">
    <property type="component" value="Unassembled WGS sequence"/>
</dbReference>
<evidence type="ECO:0000256" key="1">
    <source>
        <dbReference type="ARBA" id="ARBA00004141"/>
    </source>
</evidence>
<sequence>MKSSRTPSPVCCAIGDGANDVSMIQEAHVGIGLFGKEGRQAVRSSDYALGKFRFLKRALLFHGFHYYVRTANLVQYFFYKNLVFTLTQILFGIFSLFSSQSIYDNLYLLIYNITMTSIPIIFYGIFEQRLPESTLMTVPDIYMTISRNKYLSWMNFFTWTAFSVWHGIVIFFGTYFLATEGVSMGGNEGNAIGVLEGYGSFMIDCVFIGVTIKLVLVSYHYNAFLIISVIGTLVFNFCVFILANFVSLPIVDNDDLIGVWTRLGTGNGAYVSYLALFVLFGLCFVPDLLYRLFIDSKTQYYLQSVLKSKKTSIESSESSSSCNGAVNCAYYGSLVSTLIVNESPLFNLLYYD</sequence>
<dbReference type="AlphaFoldDB" id="A0A0R3SKV4"/>
<dbReference type="InterPro" id="IPR001757">
    <property type="entry name" value="P_typ_ATPase"/>
</dbReference>
<name>A0A0R3SKV4_HYMDI</name>
<evidence type="ECO:0000256" key="6">
    <source>
        <dbReference type="ARBA" id="ARBA00023136"/>
    </source>
</evidence>
<feature type="transmembrane region" description="Helical" evidence="7">
    <location>
        <begin position="109"/>
        <end position="126"/>
    </location>
</feature>
<evidence type="ECO:0000313" key="9">
    <source>
        <dbReference type="EMBL" id="VDL57885.1"/>
    </source>
</evidence>
<evidence type="ECO:0000256" key="2">
    <source>
        <dbReference type="ARBA" id="ARBA00022692"/>
    </source>
</evidence>
<dbReference type="InterPro" id="IPR032630">
    <property type="entry name" value="P_typ_ATPase_c"/>
</dbReference>
<dbReference type="InterPro" id="IPR023298">
    <property type="entry name" value="ATPase_P-typ_TM_dom_sf"/>
</dbReference>
<feature type="transmembrane region" description="Helical" evidence="7">
    <location>
        <begin position="198"/>
        <end position="216"/>
    </location>
</feature>
<dbReference type="PANTHER" id="PTHR24092">
    <property type="entry name" value="PROBABLE PHOSPHOLIPID-TRANSPORTING ATPASE"/>
    <property type="match status" value="1"/>
</dbReference>
<dbReference type="GO" id="GO:0140326">
    <property type="term" value="F:ATPase-coupled intramembrane lipid transporter activity"/>
    <property type="evidence" value="ECO:0007669"/>
    <property type="project" value="TreeGrafter"/>
</dbReference>
<gene>
    <name evidence="9" type="ORF">HDID_LOCUS5567</name>
</gene>
<dbReference type="GO" id="GO:0045332">
    <property type="term" value="P:phospholipid translocation"/>
    <property type="evidence" value="ECO:0007669"/>
    <property type="project" value="TreeGrafter"/>
</dbReference>
<evidence type="ECO:0000313" key="10">
    <source>
        <dbReference type="Proteomes" id="UP000274504"/>
    </source>
</evidence>
<dbReference type="GO" id="GO:0005886">
    <property type="term" value="C:plasma membrane"/>
    <property type="evidence" value="ECO:0007669"/>
    <property type="project" value="TreeGrafter"/>
</dbReference>
<evidence type="ECO:0000256" key="5">
    <source>
        <dbReference type="ARBA" id="ARBA00022989"/>
    </source>
</evidence>
<dbReference type="GO" id="GO:0016887">
    <property type="term" value="F:ATP hydrolysis activity"/>
    <property type="evidence" value="ECO:0007669"/>
    <property type="project" value="InterPro"/>
</dbReference>
<dbReference type="GO" id="GO:0005783">
    <property type="term" value="C:endoplasmic reticulum"/>
    <property type="evidence" value="ECO:0007669"/>
    <property type="project" value="TreeGrafter"/>
</dbReference>
<feature type="transmembrane region" description="Helical" evidence="7">
    <location>
        <begin position="77"/>
        <end position="97"/>
    </location>
</feature>
<proteinExistence type="predicted"/>
<keyword evidence="6 7" id="KW-0472">Membrane</keyword>
<evidence type="ECO:0000259" key="8">
    <source>
        <dbReference type="Pfam" id="PF16212"/>
    </source>
</evidence>
<evidence type="ECO:0000256" key="7">
    <source>
        <dbReference type="SAM" id="Phobius"/>
    </source>
</evidence>
<dbReference type="EMBL" id="UYSG01003006">
    <property type="protein sequence ID" value="VDL57885.1"/>
    <property type="molecule type" value="Genomic_DNA"/>
</dbReference>
<dbReference type="WBParaSite" id="HDID_0000556901-mRNA-1">
    <property type="protein sequence ID" value="HDID_0000556901-mRNA-1"/>
    <property type="gene ID" value="HDID_0000556901"/>
</dbReference>
<organism evidence="11">
    <name type="scientific">Hymenolepis diminuta</name>
    <name type="common">Rat tapeworm</name>
    <dbReference type="NCBI Taxonomy" id="6216"/>
    <lineage>
        <taxon>Eukaryota</taxon>
        <taxon>Metazoa</taxon>
        <taxon>Spiralia</taxon>
        <taxon>Lophotrochozoa</taxon>
        <taxon>Platyhelminthes</taxon>
        <taxon>Cestoda</taxon>
        <taxon>Eucestoda</taxon>
        <taxon>Cyclophyllidea</taxon>
        <taxon>Hymenolepididae</taxon>
        <taxon>Hymenolepis</taxon>
    </lineage>
</organism>
<dbReference type="Pfam" id="PF16212">
    <property type="entry name" value="PhoLip_ATPase_C"/>
    <property type="match status" value="1"/>
</dbReference>
<dbReference type="SUPFAM" id="SSF81665">
    <property type="entry name" value="Calcium ATPase, transmembrane domain M"/>
    <property type="match status" value="1"/>
</dbReference>
<keyword evidence="3" id="KW-0479">Metal-binding</keyword>
<keyword evidence="4" id="KW-0460">Magnesium</keyword>